<sequence length="23" mass="2256">MTAGLSASSQSDVNMTAALRASS</sequence>
<feature type="compositionally biased region" description="Polar residues" evidence="1">
    <location>
        <begin position="1"/>
        <end position="14"/>
    </location>
</feature>
<feature type="region of interest" description="Disordered" evidence="1">
    <location>
        <begin position="1"/>
        <end position="23"/>
    </location>
</feature>
<name>A0A0E9PGF4_ANGAN</name>
<organism evidence="2">
    <name type="scientific">Anguilla anguilla</name>
    <name type="common">European freshwater eel</name>
    <name type="synonym">Muraena anguilla</name>
    <dbReference type="NCBI Taxonomy" id="7936"/>
    <lineage>
        <taxon>Eukaryota</taxon>
        <taxon>Metazoa</taxon>
        <taxon>Chordata</taxon>
        <taxon>Craniata</taxon>
        <taxon>Vertebrata</taxon>
        <taxon>Euteleostomi</taxon>
        <taxon>Actinopterygii</taxon>
        <taxon>Neopterygii</taxon>
        <taxon>Teleostei</taxon>
        <taxon>Anguilliformes</taxon>
        <taxon>Anguillidae</taxon>
        <taxon>Anguilla</taxon>
    </lineage>
</organism>
<reference evidence="2" key="1">
    <citation type="submission" date="2014-11" db="EMBL/GenBank/DDBJ databases">
        <authorList>
            <person name="Amaro Gonzalez C."/>
        </authorList>
    </citation>
    <scope>NUCLEOTIDE SEQUENCE</scope>
</reference>
<evidence type="ECO:0000313" key="2">
    <source>
        <dbReference type="EMBL" id="JAH03327.1"/>
    </source>
</evidence>
<dbReference type="AlphaFoldDB" id="A0A0E9PGF4"/>
<reference evidence="2" key="2">
    <citation type="journal article" date="2015" name="Fish Shellfish Immunol.">
        <title>Early steps in the European eel (Anguilla anguilla)-Vibrio vulnificus interaction in the gills: Role of the RtxA13 toxin.</title>
        <authorList>
            <person name="Callol A."/>
            <person name="Pajuelo D."/>
            <person name="Ebbesson L."/>
            <person name="Teles M."/>
            <person name="MacKenzie S."/>
            <person name="Amaro C."/>
        </authorList>
    </citation>
    <scope>NUCLEOTIDE SEQUENCE</scope>
</reference>
<protein>
    <submittedName>
        <fullName evidence="2">Uncharacterized protein</fullName>
    </submittedName>
</protein>
<evidence type="ECO:0000256" key="1">
    <source>
        <dbReference type="SAM" id="MobiDB-lite"/>
    </source>
</evidence>
<accession>A0A0E9PGF4</accession>
<dbReference type="EMBL" id="GBXM01105250">
    <property type="protein sequence ID" value="JAH03327.1"/>
    <property type="molecule type" value="Transcribed_RNA"/>
</dbReference>
<proteinExistence type="predicted"/>